<dbReference type="EC" id="3.1.3.16" evidence="2"/>
<feature type="compositionally biased region" description="Basic and acidic residues" evidence="7">
    <location>
        <begin position="158"/>
        <end position="170"/>
    </location>
</feature>
<gene>
    <name evidence="9" type="ORF">OBRU01_14341</name>
</gene>
<evidence type="ECO:0000256" key="3">
    <source>
        <dbReference type="ARBA" id="ARBA00022801"/>
    </source>
</evidence>
<dbReference type="STRING" id="104452.A0A0L7L7E6"/>
<evidence type="ECO:0000313" key="9">
    <source>
        <dbReference type="EMBL" id="KOB71290.1"/>
    </source>
</evidence>
<feature type="compositionally biased region" description="Polar residues" evidence="7">
    <location>
        <begin position="142"/>
        <end position="152"/>
    </location>
</feature>
<dbReference type="SMART" id="SM00577">
    <property type="entry name" value="CPDc"/>
    <property type="match status" value="1"/>
</dbReference>
<name>A0A0L7L7E6_OPEBR</name>
<dbReference type="GO" id="GO:0008420">
    <property type="term" value="F:RNA polymerase II CTD heptapeptide repeat phosphatase activity"/>
    <property type="evidence" value="ECO:0007669"/>
    <property type="project" value="InterPro"/>
</dbReference>
<keyword evidence="3" id="KW-0378">Hydrolase</keyword>
<protein>
    <recommendedName>
        <fullName evidence="2">protein-serine/threonine phosphatase</fullName>
        <ecNumber evidence="2">3.1.3.16</ecNumber>
    </recommendedName>
</protein>
<accession>A0A0L7L7E6</accession>
<evidence type="ECO:0000256" key="2">
    <source>
        <dbReference type="ARBA" id="ARBA00013081"/>
    </source>
</evidence>
<dbReference type="Pfam" id="PF03031">
    <property type="entry name" value="NIF"/>
    <property type="match status" value="1"/>
</dbReference>
<feature type="region of interest" description="Disordered" evidence="7">
    <location>
        <begin position="108"/>
        <end position="221"/>
    </location>
</feature>
<proteinExistence type="predicted"/>
<dbReference type="SUPFAM" id="SSF56784">
    <property type="entry name" value="HAD-like"/>
    <property type="match status" value="1"/>
</dbReference>
<evidence type="ECO:0000256" key="7">
    <source>
        <dbReference type="SAM" id="MobiDB-lite"/>
    </source>
</evidence>
<evidence type="ECO:0000256" key="6">
    <source>
        <dbReference type="ARBA" id="ARBA00048336"/>
    </source>
</evidence>
<comment type="caution">
    <text evidence="9">The sequence shown here is derived from an EMBL/GenBank/DDBJ whole genome shotgun (WGS) entry which is preliminary data.</text>
</comment>
<evidence type="ECO:0000259" key="8">
    <source>
        <dbReference type="SMART" id="SM00577"/>
    </source>
</evidence>
<dbReference type="GO" id="GO:0005634">
    <property type="term" value="C:nucleus"/>
    <property type="evidence" value="ECO:0007669"/>
    <property type="project" value="UniProtKB-SubCell"/>
</dbReference>
<sequence length="255" mass="29135">MKEMCVECGADLRADDFNKDVAVVPMVHSVPELKGVLHFLLRGPGCPGRWCHTRLRPRTKEFLESASKNYELHVCTFGARQYAHAIADLLDPEKKFFSHRILSRDEMCGGTRPISSTCGPTPSSRTRETSTRRPRLLPIGKNGSQSVLNQMPTLDAEPETKEEKENEKSTDGSNGKITNKDFKKPEKETKIEDEKDDQKNEKDEQKNYKGEESSKTCDQKMNIEVDEKVEENEPRWIETPDGQIEFRRCSVLLVY</sequence>
<keyword evidence="10" id="KW-1185">Reference proteome</keyword>
<keyword evidence="4" id="KW-0539">Nucleus</keyword>
<dbReference type="Proteomes" id="UP000037510">
    <property type="component" value="Unassembled WGS sequence"/>
</dbReference>
<organism evidence="9 10">
    <name type="scientific">Operophtera brumata</name>
    <name type="common">Winter moth</name>
    <name type="synonym">Phalaena brumata</name>
    <dbReference type="NCBI Taxonomy" id="104452"/>
    <lineage>
        <taxon>Eukaryota</taxon>
        <taxon>Metazoa</taxon>
        <taxon>Ecdysozoa</taxon>
        <taxon>Arthropoda</taxon>
        <taxon>Hexapoda</taxon>
        <taxon>Insecta</taxon>
        <taxon>Pterygota</taxon>
        <taxon>Neoptera</taxon>
        <taxon>Endopterygota</taxon>
        <taxon>Lepidoptera</taxon>
        <taxon>Glossata</taxon>
        <taxon>Ditrysia</taxon>
        <taxon>Geometroidea</taxon>
        <taxon>Geometridae</taxon>
        <taxon>Larentiinae</taxon>
        <taxon>Operophtera</taxon>
    </lineage>
</organism>
<evidence type="ECO:0000256" key="1">
    <source>
        <dbReference type="ARBA" id="ARBA00004123"/>
    </source>
</evidence>
<evidence type="ECO:0000256" key="4">
    <source>
        <dbReference type="ARBA" id="ARBA00023242"/>
    </source>
</evidence>
<dbReference type="InterPro" id="IPR004274">
    <property type="entry name" value="FCP1_dom"/>
</dbReference>
<dbReference type="InterPro" id="IPR023214">
    <property type="entry name" value="HAD_sf"/>
</dbReference>
<dbReference type="EMBL" id="JTDY01002498">
    <property type="protein sequence ID" value="KOB71290.1"/>
    <property type="molecule type" value="Genomic_DNA"/>
</dbReference>
<dbReference type="Gene3D" id="3.40.50.1000">
    <property type="entry name" value="HAD superfamily/HAD-like"/>
    <property type="match status" value="1"/>
</dbReference>
<feature type="compositionally biased region" description="Basic and acidic residues" evidence="7">
    <location>
        <begin position="178"/>
        <end position="221"/>
    </location>
</feature>
<dbReference type="InterPro" id="IPR039189">
    <property type="entry name" value="Fcp1"/>
</dbReference>
<dbReference type="InterPro" id="IPR036412">
    <property type="entry name" value="HAD-like_sf"/>
</dbReference>
<evidence type="ECO:0000256" key="5">
    <source>
        <dbReference type="ARBA" id="ARBA00047761"/>
    </source>
</evidence>
<reference evidence="9 10" key="1">
    <citation type="journal article" date="2015" name="Genome Biol. Evol.">
        <title>The genome of winter moth (Operophtera brumata) provides a genomic perspective on sexual dimorphism and phenology.</title>
        <authorList>
            <person name="Derks M.F."/>
            <person name="Smit S."/>
            <person name="Salis L."/>
            <person name="Schijlen E."/>
            <person name="Bossers A."/>
            <person name="Mateman C."/>
            <person name="Pijl A.S."/>
            <person name="de Ridder D."/>
            <person name="Groenen M.A."/>
            <person name="Visser M.E."/>
            <person name="Megens H.J."/>
        </authorList>
    </citation>
    <scope>NUCLEOTIDE SEQUENCE [LARGE SCALE GENOMIC DNA]</scope>
    <source>
        <strain evidence="9">WM2013NL</strain>
        <tissue evidence="9">Head and thorax</tissue>
    </source>
</reference>
<feature type="domain" description="FCP1 homology" evidence="8">
    <location>
        <begin position="26"/>
        <end position="243"/>
    </location>
</feature>
<dbReference type="AlphaFoldDB" id="A0A0L7L7E6"/>
<comment type="catalytic activity">
    <reaction evidence="6">
        <text>O-phospho-L-threonyl-[protein] + H2O = L-threonyl-[protein] + phosphate</text>
        <dbReference type="Rhea" id="RHEA:47004"/>
        <dbReference type="Rhea" id="RHEA-COMP:11060"/>
        <dbReference type="Rhea" id="RHEA-COMP:11605"/>
        <dbReference type="ChEBI" id="CHEBI:15377"/>
        <dbReference type="ChEBI" id="CHEBI:30013"/>
        <dbReference type="ChEBI" id="CHEBI:43474"/>
        <dbReference type="ChEBI" id="CHEBI:61977"/>
        <dbReference type="EC" id="3.1.3.16"/>
    </reaction>
</comment>
<dbReference type="PANTHER" id="PTHR23081:SF36">
    <property type="entry name" value="RNA POLYMERASE II SUBUNIT A C-TERMINAL DOMAIN PHOSPHATASE"/>
    <property type="match status" value="1"/>
</dbReference>
<dbReference type="PANTHER" id="PTHR23081">
    <property type="entry name" value="RNA POLYMERASE II CTD PHOSPHATASE"/>
    <property type="match status" value="1"/>
</dbReference>
<comment type="subcellular location">
    <subcellularLocation>
        <location evidence="1">Nucleus</location>
    </subcellularLocation>
</comment>
<comment type="catalytic activity">
    <reaction evidence="5">
        <text>O-phospho-L-seryl-[protein] + H2O = L-seryl-[protein] + phosphate</text>
        <dbReference type="Rhea" id="RHEA:20629"/>
        <dbReference type="Rhea" id="RHEA-COMP:9863"/>
        <dbReference type="Rhea" id="RHEA-COMP:11604"/>
        <dbReference type="ChEBI" id="CHEBI:15377"/>
        <dbReference type="ChEBI" id="CHEBI:29999"/>
        <dbReference type="ChEBI" id="CHEBI:43474"/>
        <dbReference type="ChEBI" id="CHEBI:83421"/>
        <dbReference type="EC" id="3.1.3.16"/>
    </reaction>
</comment>
<evidence type="ECO:0000313" key="10">
    <source>
        <dbReference type="Proteomes" id="UP000037510"/>
    </source>
</evidence>